<keyword evidence="3" id="KW-1185">Reference proteome</keyword>
<dbReference type="RefSeq" id="WP_183401379.1">
    <property type="nucleotide sequence ID" value="NZ_JACIDS010000007.1"/>
</dbReference>
<dbReference type="EMBL" id="JACIDS010000007">
    <property type="protein sequence ID" value="MBB3933724.1"/>
    <property type="molecule type" value="Genomic_DNA"/>
</dbReference>
<accession>A0A840AVS4</accession>
<evidence type="ECO:0000313" key="2">
    <source>
        <dbReference type="EMBL" id="MBB3933724.1"/>
    </source>
</evidence>
<comment type="caution">
    <text evidence="2">The sequence shown here is derived from an EMBL/GenBank/DDBJ whole genome shotgun (WGS) entry which is preliminary data.</text>
</comment>
<evidence type="ECO:0000256" key="1">
    <source>
        <dbReference type="SAM" id="MobiDB-lite"/>
    </source>
</evidence>
<reference evidence="2 3" key="1">
    <citation type="submission" date="2020-08" db="EMBL/GenBank/DDBJ databases">
        <title>Genomic Encyclopedia of Type Strains, Phase IV (KMG-IV): sequencing the most valuable type-strain genomes for metagenomic binning, comparative biology and taxonomic classification.</title>
        <authorList>
            <person name="Goeker M."/>
        </authorList>
    </citation>
    <scope>NUCLEOTIDE SEQUENCE [LARGE SCALE GENOMIC DNA]</scope>
    <source>
        <strain evidence="2 3">DSM 25966</strain>
    </source>
</reference>
<dbReference type="AlphaFoldDB" id="A0A840AVS4"/>
<gene>
    <name evidence="2" type="ORF">GGR25_004802</name>
</gene>
<feature type="compositionally biased region" description="Basic and acidic residues" evidence="1">
    <location>
        <begin position="7"/>
        <end position="23"/>
    </location>
</feature>
<name>A0A840AVS4_9HYPH</name>
<proteinExistence type="predicted"/>
<sequence length="87" mass="10044">MPRRAERRFDKSEERRRKAEGKGLRPVEEVAFAEARVLSLPHAAKMASRTIPSPATTIRVGLDPVMSMRCVKQWSNMRCSREKRKGY</sequence>
<dbReference type="Proteomes" id="UP000553963">
    <property type="component" value="Unassembled WGS sequence"/>
</dbReference>
<feature type="region of interest" description="Disordered" evidence="1">
    <location>
        <begin position="1"/>
        <end position="23"/>
    </location>
</feature>
<organism evidence="2 3">
    <name type="scientific">Kaistia hirudinis</name>
    <dbReference type="NCBI Taxonomy" id="1293440"/>
    <lineage>
        <taxon>Bacteria</taxon>
        <taxon>Pseudomonadati</taxon>
        <taxon>Pseudomonadota</taxon>
        <taxon>Alphaproteobacteria</taxon>
        <taxon>Hyphomicrobiales</taxon>
        <taxon>Kaistiaceae</taxon>
        <taxon>Kaistia</taxon>
    </lineage>
</organism>
<protein>
    <submittedName>
        <fullName evidence="2">Uncharacterized protein</fullName>
    </submittedName>
</protein>
<evidence type="ECO:0000313" key="3">
    <source>
        <dbReference type="Proteomes" id="UP000553963"/>
    </source>
</evidence>